<dbReference type="AlphaFoldDB" id="A0A1J5UEK1"/>
<dbReference type="Gene3D" id="3.40.50.300">
    <property type="entry name" value="P-loop containing nucleotide triphosphate hydrolases"/>
    <property type="match status" value="1"/>
</dbReference>
<dbReference type="PANTHER" id="PTHR21299:SF2">
    <property type="entry name" value="CYTIDYLATE KINASE"/>
    <property type="match status" value="1"/>
</dbReference>
<evidence type="ECO:0000313" key="10">
    <source>
        <dbReference type="EMBL" id="AYQ56522.1"/>
    </source>
</evidence>
<evidence type="ECO:0000313" key="12">
    <source>
        <dbReference type="EMBL" id="OIR24349.1"/>
    </source>
</evidence>
<keyword evidence="4 8" id="KW-0418">Kinase</keyword>
<comment type="subcellular location">
    <subcellularLocation>
        <location evidence="8">Cytoplasm</location>
    </subcellularLocation>
</comment>
<evidence type="ECO:0000256" key="8">
    <source>
        <dbReference type="HAMAP-Rule" id="MF_00238"/>
    </source>
</evidence>
<evidence type="ECO:0000313" key="11">
    <source>
        <dbReference type="EMBL" id="CAB5501052.1"/>
    </source>
</evidence>
<name>A0A1J5UEK1_9GAMM</name>
<comment type="catalytic activity">
    <reaction evidence="6 8">
        <text>dCMP + ATP = dCDP + ADP</text>
        <dbReference type="Rhea" id="RHEA:25094"/>
        <dbReference type="ChEBI" id="CHEBI:30616"/>
        <dbReference type="ChEBI" id="CHEBI:57566"/>
        <dbReference type="ChEBI" id="CHEBI:58593"/>
        <dbReference type="ChEBI" id="CHEBI:456216"/>
        <dbReference type="EC" id="2.7.4.25"/>
    </reaction>
</comment>
<dbReference type="InterPro" id="IPR011994">
    <property type="entry name" value="Cytidylate_kinase_dom"/>
</dbReference>
<organism evidence="12 13">
    <name type="scientific">Bathymodiolus thermophilus thioautotrophic gill symbiont</name>
    <dbReference type="NCBI Taxonomy" id="2360"/>
    <lineage>
        <taxon>Bacteria</taxon>
        <taxon>Pseudomonadati</taxon>
        <taxon>Pseudomonadota</taxon>
        <taxon>Gammaproteobacteria</taxon>
        <taxon>sulfur-oxidizing symbionts</taxon>
    </lineage>
</organism>
<dbReference type="EMBL" id="MIQH01000718">
    <property type="protein sequence ID" value="OIR24349.1"/>
    <property type="molecule type" value="Genomic_DNA"/>
</dbReference>
<dbReference type="GO" id="GO:0036431">
    <property type="term" value="F:dCMP kinase activity"/>
    <property type="evidence" value="ECO:0007669"/>
    <property type="project" value="InterPro"/>
</dbReference>
<dbReference type="CDD" id="cd02020">
    <property type="entry name" value="CMPK"/>
    <property type="match status" value="1"/>
</dbReference>
<reference evidence="12" key="2">
    <citation type="journal article" date="2017" name="Stand. Genomic Sci.">
        <title>Genome sequence of the sulfur-oxidizing Bathymodiolus thermophilus gill endosymbiont.</title>
        <authorList>
            <person name="Ponnudurai R."/>
            <person name="Sayavedra L."/>
            <person name="Kleiner M."/>
            <person name="Heiden S.E."/>
            <person name="Thurmer A."/>
            <person name="Felbeck H."/>
            <person name="Schluter R."/>
            <person name="Sievert S.M."/>
            <person name="Daniel R."/>
            <person name="Schweder T."/>
            <person name="Markert S."/>
        </authorList>
    </citation>
    <scope>NUCLEOTIDE SEQUENCE</scope>
    <source>
        <strain evidence="12">BAT/CrabSpa'14</strain>
    </source>
</reference>
<feature type="domain" description="Cytidylate kinase" evidence="9">
    <location>
        <begin position="6"/>
        <end position="219"/>
    </location>
</feature>
<keyword evidence="3 8" id="KW-0547">Nucleotide-binding</keyword>
<evidence type="ECO:0000256" key="6">
    <source>
        <dbReference type="ARBA" id="ARBA00047615"/>
    </source>
</evidence>
<dbReference type="KEGG" id="bthg:MS2017_0794"/>
<evidence type="ECO:0000256" key="2">
    <source>
        <dbReference type="ARBA" id="ARBA00022679"/>
    </source>
</evidence>
<dbReference type="GO" id="GO:0015949">
    <property type="term" value="P:nucleobase-containing small molecule interconversion"/>
    <property type="evidence" value="ECO:0007669"/>
    <property type="project" value="TreeGrafter"/>
</dbReference>
<evidence type="ECO:0000256" key="3">
    <source>
        <dbReference type="ARBA" id="ARBA00022741"/>
    </source>
</evidence>
<keyword evidence="5 8" id="KW-0067">ATP-binding</keyword>
<dbReference type="GO" id="GO:0006220">
    <property type="term" value="P:pyrimidine nucleotide metabolic process"/>
    <property type="evidence" value="ECO:0007669"/>
    <property type="project" value="UniProtKB-UniRule"/>
</dbReference>
<protein>
    <recommendedName>
        <fullName evidence="8">Cytidylate kinase</fullName>
        <shortName evidence="8">CK</shortName>
        <ecNumber evidence="8">2.7.4.25</ecNumber>
    </recommendedName>
    <alternativeName>
        <fullName evidence="8">Cytidine monophosphate kinase</fullName>
        <shortName evidence="8">CMP kinase</shortName>
    </alternativeName>
</protein>
<reference evidence="11 15" key="4">
    <citation type="submission" date="2020-05" db="EMBL/GenBank/DDBJ databases">
        <authorList>
            <person name="Petersen J."/>
            <person name="Sayavedra L."/>
        </authorList>
    </citation>
    <scope>NUCLEOTIDE SEQUENCE [LARGE SCALE GENOMIC DNA]</scope>
    <source>
        <strain evidence="11">B thermophilus SOXS</strain>
    </source>
</reference>
<keyword evidence="2 8" id="KW-0808">Transferase</keyword>
<dbReference type="SUPFAM" id="SSF52540">
    <property type="entry name" value="P-loop containing nucleoside triphosphate hydrolases"/>
    <property type="match status" value="1"/>
</dbReference>
<reference evidence="10 14" key="3">
    <citation type="submission" date="2017-11" db="EMBL/GenBank/DDBJ databases">
        <title>Genome sequence of the bacterial symbiont EPR9N from a vent mussel Bathymodiolus thermophilus.</title>
        <authorList>
            <person name="Won Y.-J."/>
        </authorList>
    </citation>
    <scope>NUCLEOTIDE SEQUENCE [LARGE SCALE GENOMIC DNA]</scope>
    <source>
        <strain evidence="10 14">EPR9N</strain>
    </source>
</reference>
<dbReference type="EC" id="2.7.4.25" evidence="8"/>
<dbReference type="EMBL" id="CP024634">
    <property type="protein sequence ID" value="AYQ56522.1"/>
    <property type="molecule type" value="Genomic_DNA"/>
</dbReference>
<evidence type="ECO:0000313" key="13">
    <source>
        <dbReference type="Proteomes" id="UP000182798"/>
    </source>
</evidence>
<dbReference type="PANTHER" id="PTHR21299">
    <property type="entry name" value="CYTIDYLATE KINASE/PANTOATE-BETA-ALANINE LIGASE"/>
    <property type="match status" value="1"/>
</dbReference>
<evidence type="ECO:0000259" key="9">
    <source>
        <dbReference type="Pfam" id="PF02224"/>
    </source>
</evidence>
<dbReference type="InterPro" id="IPR027417">
    <property type="entry name" value="P-loop_NTPase"/>
</dbReference>
<dbReference type="RefSeq" id="WP_071564744.1">
    <property type="nucleotide sequence ID" value="NZ_CAESAQ020000064.1"/>
</dbReference>
<dbReference type="Proteomes" id="UP000278334">
    <property type="component" value="Chromosome"/>
</dbReference>
<evidence type="ECO:0000256" key="1">
    <source>
        <dbReference type="ARBA" id="ARBA00009427"/>
    </source>
</evidence>
<dbReference type="NCBIfam" id="TIGR00017">
    <property type="entry name" value="cmk"/>
    <property type="match status" value="1"/>
</dbReference>
<feature type="binding site" evidence="8">
    <location>
        <begin position="9"/>
        <end position="17"/>
    </location>
    <ligand>
        <name>ATP</name>
        <dbReference type="ChEBI" id="CHEBI:30616"/>
    </ligand>
</feature>
<dbReference type="InterPro" id="IPR003136">
    <property type="entry name" value="Cytidylate_kin"/>
</dbReference>
<keyword evidence="15" id="KW-1185">Reference proteome</keyword>
<evidence type="ECO:0000313" key="14">
    <source>
        <dbReference type="Proteomes" id="UP000278334"/>
    </source>
</evidence>
<dbReference type="OrthoDB" id="9807434at2"/>
<gene>
    <name evidence="8" type="primary">cmk</name>
    <name evidence="12" type="ORF">BGC33_10135</name>
    <name evidence="10" type="ORF">MS2017_0794</name>
    <name evidence="11" type="ORF">THERMOS_1322</name>
</gene>
<comment type="catalytic activity">
    <reaction evidence="7 8">
        <text>CMP + ATP = CDP + ADP</text>
        <dbReference type="Rhea" id="RHEA:11600"/>
        <dbReference type="ChEBI" id="CHEBI:30616"/>
        <dbReference type="ChEBI" id="CHEBI:58069"/>
        <dbReference type="ChEBI" id="CHEBI:60377"/>
        <dbReference type="ChEBI" id="CHEBI:456216"/>
        <dbReference type="EC" id="2.7.4.25"/>
    </reaction>
</comment>
<keyword evidence="8" id="KW-0963">Cytoplasm</keyword>
<dbReference type="Proteomes" id="UP000643672">
    <property type="component" value="Unassembled WGS sequence"/>
</dbReference>
<dbReference type="GO" id="GO:0005524">
    <property type="term" value="F:ATP binding"/>
    <property type="evidence" value="ECO:0007669"/>
    <property type="project" value="UniProtKB-UniRule"/>
</dbReference>
<evidence type="ECO:0000256" key="5">
    <source>
        <dbReference type="ARBA" id="ARBA00022840"/>
    </source>
</evidence>
<reference evidence="13" key="1">
    <citation type="submission" date="2016-09" db="EMBL/GenBank/DDBJ databases">
        <title>Genome Sequence of Bathymodiolus thermophilus sulfur-oxidizing gill endosymbiont.</title>
        <authorList>
            <person name="Ponnudurai R."/>
            <person name="Kleiner M."/>
            <person name="Sayavedra L."/>
            <person name="Thuermer A."/>
            <person name="Felbeck H."/>
            <person name="Schlueter R."/>
            <person name="Schweder T."/>
            <person name="Markert S."/>
        </authorList>
    </citation>
    <scope>NUCLEOTIDE SEQUENCE [LARGE SCALE GENOMIC DNA]</scope>
    <source>
        <strain evidence="13">BAT/CrabSpa'14</strain>
    </source>
</reference>
<dbReference type="Pfam" id="PF02224">
    <property type="entry name" value="Cytidylate_kin"/>
    <property type="match status" value="1"/>
</dbReference>
<dbReference type="GO" id="GO:0005829">
    <property type="term" value="C:cytosol"/>
    <property type="evidence" value="ECO:0007669"/>
    <property type="project" value="TreeGrafter"/>
</dbReference>
<proteinExistence type="inferred from homology"/>
<dbReference type="HAMAP" id="MF_00238">
    <property type="entry name" value="Cytidyl_kinase_type1"/>
    <property type="match status" value="1"/>
</dbReference>
<accession>A0A1J5UEK1</accession>
<dbReference type="Proteomes" id="UP000182798">
    <property type="component" value="Unassembled WGS sequence"/>
</dbReference>
<evidence type="ECO:0000256" key="7">
    <source>
        <dbReference type="ARBA" id="ARBA00048478"/>
    </source>
</evidence>
<dbReference type="EMBL" id="CAESAQ020000064">
    <property type="protein sequence ID" value="CAB5501052.1"/>
    <property type="molecule type" value="Genomic_DNA"/>
</dbReference>
<evidence type="ECO:0000313" key="15">
    <source>
        <dbReference type="Proteomes" id="UP000643672"/>
    </source>
</evidence>
<evidence type="ECO:0000256" key="4">
    <source>
        <dbReference type="ARBA" id="ARBA00022777"/>
    </source>
</evidence>
<sequence length="227" mass="24250">MNNILTIDGPSGVGKGTIARVMAQKLGWDLLDSGAIYRAFALAVDAKGVDIDDEKALEKIAHTLDLAFKTEVGSELVSVFLEGKDISKTLRTEQTGEMASKIAAIGVVRSALLKRQQDFAQASGLVADGRDMGTVVFAEAAFKVFLTASAQERAERRLKQLQAQDTVGIMSQILADVVARDERDSSRKNSPLKPAEDALIIDTTELSIDEVVAQVSALVTKSQSLSG</sequence>
<comment type="similarity">
    <text evidence="1 8">Belongs to the cytidylate kinase family. Type 1 subfamily.</text>
</comment>